<dbReference type="GeneID" id="111129000"/>
<keyword evidence="2" id="KW-1185">Reference proteome</keyword>
<dbReference type="KEGG" id="cvn:111129000"/>
<feature type="compositionally biased region" description="Polar residues" evidence="1">
    <location>
        <begin position="45"/>
        <end position="70"/>
    </location>
</feature>
<gene>
    <name evidence="3" type="primary">LOC111129000</name>
</gene>
<feature type="region of interest" description="Disordered" evidence="1">
    <location>
        <begin position="45"/>
        <end position="71"/>
    </location>
</feature>
<protein>
    <submittedName>
        <fullName evidence="3">Uncharacterized protein LOC111129000</fullName>
    </submittedName>
</protein>
<evidence type="ECO:0000313" key="3">
    <source>
        <dbReference type="RefSeq" id="XP_022330732.1"/>
    </source>
</evidence>
<feature type="compositionally biased region" description="Polar residues" evidence="1">
    <location>
        <begin position="249"/>
        <end position="259"/>
    </location>
</feature>
<name>A0A8B8DR64_CRAVI</name>
<evidence type="ECO:0000313" key="2">
    <source>
        <dbReference type="Proteomes" id="UP000694844"/>
    </source>
</evidence>
<feature type="region of interest" description="Disordered" evidence="1">
    <location>
        <begin position="364"/>
        <end position="392"/>
    </location>
</feature>
<organism evidence="2 3">
    <name type="scientific">Crassostrea virginica</name>
    <name type="common">Eastern oyster</name>
    <dbReference type="NCBI Taxonomy" id="6565"/>
    <lineage>
        <taxon>Eukaryota</taxon>
        <taxon>Metazoa</taxon>
        <taxon>Spiralia</taxon>
        <taxon>Lophotrochozoa</taxon>
        <taxon>Mollusca</taxon>
        <taxon>Bivalvia</taxon>
        <taxon>Autobranchia</taxon>
        <taxon>Pteriomorphia</taxon>
        <taxon>Ostreida</taxon>
        <taxon>Ostreoidea</taxon>
        <taxon>Ostreidae</taxon>
        <taxon>Crassostrea</taxon>
    </lineage>
</organism>
<dbReference type="OrthoDB" id="18740at2759"/>
<dbReference type="AlphaFoldDB" id="A0A8B8DR64"/>
<feature type="region of interest" description="Disordered" evidence="1">
    <location>
        <begin position="129"/>
        <end position="149"/>
    </location>
</feature>
<accession>A0A8B8DR64</accession>
<dbReference type="RefSeq" id="XP_022330732.1">
    <property type="nucleotide sequence ID" value="XM_022475024.1"/>
</dbReference>
<evidence type="ECO:0000256" key="1">
    <source>
        <dbReference type="SAM" id="MobiDB-lite"/>
    </source>
</evidence>
<dbReference type="Proteomes" id="UP000694844">
    <property type="component" value="Chromosome 4"/>
</dbReference>
<feature type="compositionally biased region" description="Polar residues" evidence="1">
    <location>
        <begin position="137"/>
        <end position="149"/>
    </location>
</feature>
<sequence length="430" mass="47996">MHASSFDNDAFDSVIETTMPGTPVGLEQNNFSDNDSTVSYITGEFPQTNPEDLRDATSQTHGNARTQTQPGMWGSLRDIRAMETQTEGNSRYMNHSTQSLHSIGSQTRRSNGSRTDLLKSILMEVKTMKNQRGLDTPSDNSQSRYGSDTSLKKGMLTNILSDVRTLKEHGAHGEAGTQTQAETSTQTGLRLFPEADPVRNARHGRLRDLMDDVKELQNGNALSNAASPVADYRSQQTSALGDPIEQRPLSRTNAPNRSSPVRFGASRPYSVPPMEEIPNGYPHHIPITTPATYEGIPYPGQSITVNDIQNINNRIQRLNDYQLPPRRTLPQPPPPPPPPQFIVPVYASPPPRRVTFQEFPRSYEDENDGFLSDESEYDGGIAPRRRRRRGPNLDRYGIEDALTEACSAAKQLRKMSQKMKDSLRDDILHR</sequence>
<feature type="compositionally biased region" description="Acidic residues" evidence="1">
    <location>
        <begin position="365"/>
        <end position="377"/>
    </location>
</feature>
<proteinExistence type="predicted"/>
<feature type="region of interest" description="Disordered" evidence="1">
    <location>
        <begin position="222"/>
        <end position="268"/>
    </location>
</feature>
<reference evidence="3" key="1">
    <citation type="submission" date="2025-08" db="UniProtKB">
        <authorList>
            <consortium name="RefSeq"/>
        </authorList>
    </citation>
    <scope>IDENTIFICATION</scope>
    <source>
        <tissue evidence="3">Whole sample</tissue>
    </source>
</reference>